<dbReference type="RefSeq" id="WP_091591547.1">
    <property type="nucleotide sequence ID" value="NZ_FNEE01000002.1"/>
</dbReference>
<evidence type="ECO:0000313" key="1">
    <source>
        <dbReference type="EMBL" id="SDI68522.1"/>
    </source>
</evidence>
<organism evidence="1 2">
    <name type="scientific">Mesorhizobium muleiense</name>
    <dbReference type="NCBI Taxonomy" id="1004279"/>
    <lineage>
        <taxon>Bacteria</taxon>
        <taxon>Pseudomonadati</taxon>
        <taxon>Pseudomonadota</taxon>
        <taxon>Alphaproteobacteria</taxon>
        <taxon>Hyphomicrobiales</taxon>
        <taxon>Phyllobacteriaceae</taxon>
        <taxon>Mesorhizobium</taxon>
    </lineage>
</organism>
<sequence length="206" mass="22934">MSESETGLSYWTKNVKDPRDPVGKIKLSDLMNYDARATYKYKMLWEFHLGWSHADYEHTSLASVRRIRDTFKERSPFGKTMSIQHIDEGNRDLCAWGYMRELEKGKGTKASRFSINWDLLALAASGRFPPSVHLQGDASEIESSVHPVGDACVHPVGDASLDSVHPAGDEDLFTSTRLKTGLEVISNEVSAAGRTGCCRAGRRRGI</sequence>
<keyword evidence="2" id="KW-1185">Reference proteome</keyword>
<name>A0A1G8MKR1_9HYPH</name>
<dbReference type="AlphaFoldDB" id="A0A1G8MKR1"/>
<reference evidence="2" key="1">
    <citation type="submission" date="2016-10" db="EMBL/GenBank/DDBJ databases">
        <authorList>
            <person name="Varghese N."/>
            <person name="Submissions S."/>
        </authorList>
    </citation>
    <scope>NUCLEOTIDE SEQUENCE [LARGE SCALE GENOMIC DNA]</scope>
    <source>
        <strain evidence="2">CGMCC 1.11022</strain>
    </source>
</reference>
<proteinExistence type="predicted"/>
<evidence type="ECO:0000313" key="2">
    <source>
        <dbReference type="Proteomes" id="UP000198894"/>
    </source>
</evidence>
<accession>A0A1G8MKR1</accession>
<dbReference type="EMBL" id="FNEE01000002">
    <property type="protein sequence ID" value="SDI68522.1"/>
    <property type="molecule type" value="Genomic_DNA"/>
</dbReference>
<protein>
    <submittedName>
        <fullName evidence="1">Uncharacterized protein</fullName>
    </submittedName>
</protein>
<dbReference type="Proteomes" id="UP000198894">
    <property type="component" value="Unassembled WGS sequence"/>
</dbReference>
<gene>
    <name evidence="1" type="ORF">SAMN05428953_102594</name>
</gene>